<dbReference type="EMBL" id="CP104013">
    <property type="protein sequence ID" value="UYP45144.1"/>
    <property type="molecule type" value="Genomic_DNA"/>
</dbReference>
<sequence length="583" mass="66275">MSHQFHDSKKNPDIKCPECNTRLNGELISYLLDGQTVYCEMCGFAFTGISQDGDVKPLEKSPEQDENTPNLNKKEIQWIEWKKEWNNIKNSFQTEWKQYKARKQKKKESGNSSHTFDVSKPEIPLTTSSSTFPEHSQNRVPNKNGITTAIELLTQLAPVYYAIIFAMAIFNLVDRGVTPLYFSGAVVILAIVVSYDLKIASPSIRAQNVPHAGISLIIMGVFSLHAFGAGIFLLTRGILYLVNFIQELKIKSPNHIAVKGSGDLSGVLWFREVILSFISVFQNLIFMFFFSGILFSINEFVKGSRSGASVFNLVWILVFSSISLSILKSKINPLLVKTPVEDIPNKEIITMLILGVFTSTNGCIGVPVLIFAILMLVYQKKEQELIHPLPSTLEISQIRPKIVATKKNDYSYGERGQNGHLKARFDPATGRPLFDTSYQNLENKNAQSSKNPIENNVVLPVLPLRETKLSDKSIFLPGDIAKEIYSVLDPTVREKFVKLSVTDEERDLISKALIYLEKEHQLRYMDELQNINQDPEVVFEQYIKRIHVLPIEPQQRRFLVEQLEYLPFEKQEEFVSFLEQTVK</sequence>
<evidence type="ECO:0000256" key="2">
    <source>
        <dbReference type="SAM" id="Phobius"/>
    </source>
</evidence>
<keyword evidence="2" id="KW-0472">Membrane</keyword>
<gene>
    <name evidence="3" type="ORF">NEF87_001429</name>
</gene>
<feature type="region of interest" description="Disordered" evidence="1">
    <location>
        <begin position="103"/>
        <end position="140"/>
    </location>
</feature>
<feature type="transmembrane region" description="Helical" evidence="2">
    <location>
        <begin position="273"/>
        <end position="297"/>
    </location>
</feature>
<keyword evidence="2" id="KW-1133">Transmembrane helix</keyword>
<proteinExistence type="predicted"/>
<evidence type="ECO:0008006" key="5">
    <source>
        <dbReference type="Google" id="ProtNLM"/>
    </source>
</evidence>
<name>A0ABY6HNQ2_9ARCH</name>
<keyword evidence="4" id="KW-1185">Reference proteome</keyword>
<keyword evidence="2" id="KW-0812">Transmembrane</keyword>
<evidence type="ECO:0000313" key="3">
    <source>
        <dbReference type="EMBL" id="UYP45144.1"/>
    </source>
</evidence>
<feature type="transmembrane region" description="Helical" evidence="2">
    <location>
        <begin position="209"/>
        <end position="234"/>
    </location>
</feature>
<feature type="transmembrane region" description="Helical" evidence="2">
    <location>
        <begin position="348"/>
        <end position="378"/>
    </location>
</feature>
<evidence type="ECO:0000256" key="1">
    <source>
        <dbReference type="SAM" id="MobiDB-lite"/>
    </source>
</evidence>
<protein>
    <recommendedName>
        <fullName evidence="5">TFIIB-type zinc ribbon-containing protein</fullName>
    </recommendedName>
</protein>
<feature type="transmembrane region" description="Helical" evidence="2">
    <location>
        <begin position="179"/>
        <end position="197"/>
    </location>
</feature>
<feature type="compositionally biased region" description="Polar residues" evidence="1">
    <location>
        <begin position="125"/>
        <end position="140"/>
    </location>
</feature>
<accession>A0ABY6HNQ2</accession>
<feature type="transmembrane region" description="Helical" evidence="2">
    <location>
        <begin position="309"/>
        <end position="328"/>
    </location>
</feature>
<dbReference type="Proteomes" id="UP001208689">
    <property type="component" value="Chromosome"/>
</dbReference>
<organism evidence="3 4">
    <name type="scientific">Candidatus Lokiarchaeum ossiferum</name>
    <dbReference type="NCBI Taxonomy" id="2951803"/>
    <lineage>
        <taxon>Archaea</taxon>
        <taxon>Promethearchaeati</taxon>
        <taxon>Promethearchaeota</taxon>
        <taxon>Promethearchaeia</taxon>
        <taxon>Promethearchaeales</taxon>
        <taxon>Promethearchaeaceae</taxon>
        <taxon>Candidatus Lokiarchaeum</taxon>
    </lineage>
</organism>
<feature type="transmembrane region" description="Helical" evidence="2">
    <location>
        <begin position="152"/>
        <end position="173"/>
    </location>
</feature>
<evidence type="ECO:0000313" key="4">
    <source>
        <dbReference type="Proteomes" id="UP001208689"/>
    </source>
</evidence>
<reference evidence="3" key="1">
    <citation type="submission" date="2022-09" db="EMBL/GenBank/DDBJ databases">
        <title>Actin cytoskeleton and complex cell architecture in an #Asgard archaeon.</title>
        <authorList>
            <person name="Ponce Toledo R.I."/>
            <person name="Schleper C."/>
            <person name="Rodrigues Oliveira T."/>
            <person name="Wollweber F."/>
            <person name="Xu J."/>
            <person name="Rittmann S."/>
            <person name="Klingl A."/>
            <person name="Pilhofer M."/>
        </authorList>
    </citation>
    <scope>NUCLEOTIDE SEQUENCE</scope>
    <source>
        <strain evidence="3">B-35</strain>
    </source>
</reference>